<dbReference type="STRING" id="1745343.A0A2J6QLL2"/>
<evidence type="ECO:0000256" key="1">
    <source>
        <dbReference type="SAM" id="MobiDB-lite"/>
    </source>
</evidence>
<feature type="compositionally biased region" description="Polar residues" evidence="1">
    <location>
        <begin position="768"/>
        <end position="784"/>
    </location>
</feature>
<proteinExistence type="predicted"/>
<keyword evidence="3" id="KW-1185">Reference proteome</keyword>
<accession>A0A2J6QLL2</accession>
<feature type="compositionally biased region" description="Polar residues" evidence="1">
    <location>
        <begin position="170"/>
        <end position="180"/>
    </location>
</feature>
<evidence type="ECO:0000313" key="2">
    <source>
        <dbReference type="EMBL" id="PMD27158.1"/>
    </source>
</evidence>
<feature type="region of interest" description="Disordered" evidence="1">
    <location>
        <begin position="65"/>
        <end position="96"/>
    </location>
</feature>
<feature type="compositionally biased region" description="Gly residues" evidence="1">
    <location>
        <begin position="128"/>
        <end position="150"/>
    </location>
</feature>
<feature type="compositionally biased region" description="Polar residues" evidence="1">
    <location>
        <begin position="1238"/>
        <end position="1252"/>
    </location>
</feature>
<feature type="compositionally biased region" description="Polar residues" evidence="1">
    <location>
        <begin position="1198"/>
        <end position="1213"/>
    </location>
</feature>
<feature type="compositionally biased region" description="Polar residues" evidence="1">
    <location>
        <begin position="1043"/>
        <end position="1058"/>
    </location>
</feature>
<dbReference type="AlphaFoldDB" id="A0A2J6QLL2"/>
<feature type="region of interest" description="Disordered" evidence="1">
    <location>
        <begin position="1101"/>
        <end position="1124"/>
    </location>
</feature>
<evidence type="ECO:0000313" key="3">
    <source>
        <dbReference type="Proteomes" id="UP000235672"/>
    </source>
</evidence>
<feature type="region of interest" description="Disordered" evidence="1">
    <location>
        <begin position="890"/>
        <end position="922"/>
    </location>
</feature>
<feature type="region of interest" description="Disordered" evidence="1">
    <location>
        <begin position="1026"/>
        <end position="1059"/>
    </location>
</feature>
<protein>
    <submittedName>
        <fullName evidence="2">Uncharacterized protein</fullName>
    </submittedName>
</protein>
<gene>
    <name evidence="2" type="ORF">NA56DRAFT_654016</name>
</gene>
<feature type="compositionally biased region" description="Polar residues" evidence="1">
    <location>
        <begin position="222"/>
        <end position="235"/>
    </location>
</feature>
<sequence length="1261" mass="136553">MEANSIGQSGGADPPIQSPEENKSDEEVALIYAAMMEDLGVARVDALPLDDRGGDRIHVHMPIQKQVEDNPNDPTARWRNIQFDDVPPADAGRDPMYHGQLYRLRRQAMEDESNRQAMENRSNQQGPSGRGGRSPGRGRGGRANRGGNRGRGVSSRGAHNSANTERRSELTSPSGQTSRLFFNNARRGGMNRRARFGTSVTPHRAEAAGSQAPFARKESDALITQQRQRSATNAGPSGDPQERTAAPLLAIAGQKSQHIADEKSAVIHNILDKESRPQTLPESAVGLASSRWASPGAVDVGEPQAQAKPLPPVPKANTRATKGGTVDTREEAKISRDGCEPIRGIALLLENKSPEGTYFTLQLDVNRKTVLREDILDVDYFGCKNTVITYRPQRYANGTTLLPSNTWQMDFLTLFPAVSFYRAVANVRNWDLSPDIKDLAQTITGSAAVAQSQQPMSIEQSTAPRAASEQFDSCLNCGFRSTRASAGSGPMSISDDSEILDENVGPSGSPPSEWHMARPITERISVVLPDIYQSGADHKIGTRAWSETEDVADAEPLISFGHDDPEPLISWFQTLLNMDDTGLIQSTFDHFENKPDGPFLDRLSTIVAKENVPPASRLTGEEVLSSVKYQEAAESLVGGYLCQSATFAKMPDILTIQYTSEKARKVLKKAVAHREGQNMTNADNSKGSASRISYSPAYLLSLRQNAFRFKTELISGIPISAGRGELSRQSDYDNAGSPVVNRTTFVGAGQAYSVTESWNQTEILRNLPTKSTDPTHQFEPTSAQKPAVQKSFGSNDLGSSTPVKTESLMTPPKPTNISQTQDTDMTLWNAILNAPKDKEQDPSRIRAFSKSKQQSLLASEGDIGHVPTNSECDRLARTLEGLAVSKELNSEPSTLKVQPVPVSDASIGSQKPPSLDRPPSTSSLAMYEKIKESLKSPLTLVSRPNSTLSSTPVPSVTGTAKSDTGSIPPRQTLATVEAASTQDLNVENPPIVEQFRKGVTAVPPQHPARYSYPEPSVKLLSPKVYLPTGHPQSHEVNLPSGHPQLSAQPSPTSPTAEVQSKIVVKAESERTQVSDPISTQLPSLETIDNKDLKGVRGLQSSRWASGPVGRGRGRAPAARAHPTKSPFITPFHPHRHYGHAQQQTPQTDGAIYASPLPVHNPMAPIMSTPRMQENVPYSQQTTPVPNFGPRRGHKCNDSMATDLNFSPSSSPFTATRGRGPSAIAPQGRTALSPVRQGENVQANLQSRPNSFLTGRPPNANE</sequence>
<feature type="region of interest" description="Disordered" evidence="1">
    <location>
        <begin position="768"/>
        <end position="820"/>
    </location>
</feature>
<feature type="compositionally biased region" description="Polar residues" evidence="1">
    <location>
        <begin position="791"/>
        <end position="808"/>
    </location>
</feature>
<dbReference type="EMBL" id="KZ613466">
    <property type="protein sequence ID" value="PMD27158.1"/>
    <property type="molecule type" value="Genomic_DNA"/>
</dbReference>
<reference evidence="2 3" key="1">
    <citation type="submission" date="2016-05" db="EMBL/GenBank/DDBJ databases">
        <title>A degradative enzymes factory behind the ericoid mycorrhizal symbiosis.</title>
        <authorList>
            <consortium name="DOE Joint Genome Institute"/>
            <person name="Martino E."/>
            <person name="Morin E."/>
            <person name="Grelet G."/>
            <person name="Kuo A."/>
            <person name="Kohler A."/>
            <person name="Daghino S."/>
            <person name="Barry K."/>
            <person name="Choi C."/>
            <person name="Cichocki N."/>
            <person name="Clum A."/>
            <person name="Copeland A."/>
            <person name="Hainaut M."/>
            <person name="Haridas S."/>
            <person name="Labutti K."/>
            <person name="Lindquist E."/>
            <person name="Lipzen A."/>
            <person name="Khouja H.-R."/>
            <person name="Murat C."/>
            <person name="Ohm R."/>
            <person name="Olson A."/>
            <person name="Spatafora J."/>
            <person name="Veneault-Fourrey C."/>
            <person name="Henrissat B."/>
            <person name="Grigoriev I."/>
            <person name="Martin F."/>
            <person name="Perotto S."/>
        </authorList>
    </citation>
    <scope>NUCLEOTIDE SEQUENCE [LARGE SCALE GENOMIC DNA]</scope>
    <source>
        <strain evidence="2 3">UAMH 7357</strain>
    </source>
</reference>
<feature type="region of interest" description="Disordered" evidence="1">
    <location>
        <begin position="110"/>
        <end position="242"/>
    </location>
</feature>
<feature type="region of interest" description="Disordered" evidence="1">
    <location>
        <begin position="1197"/>
        <end position="1261"/>
    </location>
</feature>
<feature type="compositionally biased region" description="Low complexity" evidence="1">
    <location>
        <begin position="946"/>
        <end position="959"/>
    </location>
</feature>
<feature type="region of interest" description="Disordered" evidence="1">
    <location>
        <begin position="1"/>
        <end position="25"/>
    </location>
</feature>
<dbReference type="Proteomes" id="UP000235672">
    <property type="component" value="Unassembled WGS sequence"/>
</dbReference>
<organism evidence="2 3">
    <name type="scientific">Hyaloscypha hepaticicola</name>
    <dbReference type="NCBI Taxonomy" id="2082293"/>
    <lineage>
        <taxon>Eukaryota</taxon>
        <taxon>Fungi</taxon>
        <taxon>Dikarya</taxon>
        <taxon>Ascomycota</taxon>
        <taxon>Pezizomycotina</taxon>
        <taxon>Leotiomycetes</taxon>
        <taxon>Helotiales</taxon>
        <taxon>Hyaloscyphaceae</taxon>
        <taxon>Hyaloscypha</taxon>
    </lineage>
</organism>
<dbReference type="OrthoDB" id="3543352at2759"/>
<name>A0A2J6QLL2_9HELO</name>
<feature type="region of interest" description="Disordered" evidence="1">
    <location>
        <begin position="941"/>
        <end position="968"/>
    </location>
</feature>
<feature type="region of interest" description="Disordered" evidence="1">
    <location>
        <begin position="302"/>
        <end position="334"/>
    </location>
</feature>